<keyword evidence="8" id="KW-1185">Reference proteome</keyword>
<dbReference type="GO" id="GO:0005739">
    <property type="term" value="C:mitochondrion"/>
    <property type="evidence" value="ECO:0007669"/>
    <property type="project" value="TreeGrafter"/>
</dbReference>
<dbReference type="EMBL" id="JASPKZ010009802">
    <property type="protein sequence ID" value="KAJ9576287.1"/>
    <property type="molecule type" value="Genomic_DNA"/>
</dbReference>
<dbReference type="InterPro" id="IPR007248">
    <property type="entry name" value="Mpv17_PMP22"/>
</dbReference>
<dbReference type="Pfam" id="PF04117">
    <property type="entry name" value="Mpv17_PMP22"/>
    <property type="match status" value="2"/>
</dbReference>
<feature type="non-terminal residue" evidence="7">
    <location>
        <position position="1"/>
    </location>
</feature>
<evidence type="ECO:0000313" key="7">
    <source>
        <dbReference type="EMBL" id="KAJ9576287.1"/>
    </source>
</evidence>
<dbReference type="PANTHER" id="PTHR11266">
    <property type="entry name" value="PEROXISOMAL MEMBRANE PROTEIN 2, PXMP2 MPV17"/>
    <property type="match status" value="1"/>
</dbReference>
<evidence type="ECO:0000313" key="8">
    <source>
        <dbReference type="Proteomes" id="UP001233999"/>
    </source>
</evidence>
<feature type="transmembrane region" description="Helical" evidence="6">
    <location>
        <begin position="272"/>
        <end position="289"/>
    </location>
</feature>
<organism evidence="7 8">
    <name type="scientific">Diploptera punctata</name>
    <name type="common">Pacific beetle cockroach</name>
    <dbReference type="NCBI Taxonomy" id="6984"/>
    <lineage>
        <taxon>Eukaryota</taxon>
        <taxon>Metazoa</taxon>
        <taxon>Ecdysozoa</taxon>
        <taxon>Arthropoda</taxon>
        <taxon>Hexapoda</taxon>
        <taxon>Insecta</taxon>
        <taxon>Pterygota</taxon>
        <taxon>Neoptera</taxon>
        <taxon>Polyneoptera</taxon>
        <taxon>Dictyoptera</taxon>
        <taxon>Blattodea</taxon>
        <taxon>Blaberoidea</taxon>
        <taxon>Blaberidae</taxon>
        <taxon>Diplopterinae</taxon>
        <taxon>Diploptera</taxon>
    </lineage>
</organism>
<evidence type="ECO:0000256" key="4">
    <source>
        <dbReference type="ARBA" id="ARBA00022989"/>
    </source>
</evidence>
<feature type="transmembrane region" description="Helical" evidence="6">
    <location>
        <begin position="168"/>
        <end position="187"/>
    </location>
</feature>
<evidence type="ECO:0000256" key="2">
    <source>
        <dbReference type="ARBA" id="ARBA00006824"/>
    </source>
</evidence>
<feature type="transmembrane region" description="Helical" evidence="6">
    <location>
        <begin position="207"/>
        <end position="228"/>
    </location>
</feature>
<reference evidence="7" key="2">
    <citation type="submission" date="2023-05" db="EMBL/GenBank/DDBJ databases">
        <authorList>
            <person name="Fouks B."/>
        </authorList>
    </citation>
    <scope>NUCLEOTIDE SEQUENCE</scope>
    <source>
        <strain evidence="7">Stay&amp;Tobe</strain>
        <tissue evidence="7">Testes</tissue>
    </source>
</reference>
<dbReference type="GO" id="GO:0016020">
    <property type="term" value="C:membrane"/>
    <property type="evidence" value="ECO:0007669"/>
    <property type="project" value="UniProtKB-SubCell"/>
</dbReference>
<dbReference type="Proteomes" id="UP001233999">
    <property type="component" value="Unassembled WGS sequence"/>
</dbReference>
<keyword evidence="3 6" id="KW-0812">Transmembrane</keyword>
<protein>
    <submittedName>
        <fullName evidence="7">Uncharacterized protein</fullName>
    </submittedName>
</protein>
<evidence type="ECO:0000256" key="1">
    <source>
        <dbReference type="ARBA" id="ARBA00004141"/>
    </source>
</evidence>
<name>A0AAD7Z9X6_DIPPU</name>
<dbReference type="AlphaFoldDB" id="A0AAD7Z9X6"/>
<evidence type="ECO:0000256" key="6">
    <source>
        <dbReference type="RuleBase" id="RU363053"/>
    </source>
</evidence>
<dbReference type="PANTHER" id="PTHR11266:SF75">
    <property type="entry name" value="IP10007P-RELATED"/>
    <property type="match status" value="1"/>
</dbReference>
<evidence type="ECO:0000256" key="3">
    <source>
        <dbReference type="ARBA" id="ARBA00022692"/>
    </source>
</evidence>
<comment type="similarity">
    <text evidence="2 6">Belongs to the peroxisomal membrane protein PXMP2/4 family.</text>
</comment>
<evidence type="ECO:0000256" key="5">
    <source>
        <dbReference type="ARBA" id="ARBA00023136"/>
    </source>
</evidence>
<accession>A0AAD7Z9X6</accession>
<gene>
    <name evidence="7" type="ORF">L9F63_006886</name>
</gene>
<proteinExistence type="inferred from homology"/>
<comment type="subcellular location">
    <subcellularLocation>
        <location evidence="1">Membrane</location>
        <topology evidence="1">Multi-pass membrane protein</topology>
    </subcellularLocation>
</comment>
<feature type="non-terminal residue" evidence="7">
    <location>
        <position position="310"/>
    </location>
</feature>
<keyword evidence="5 6" id="KW-0472">Membrane</keyword>
<keyword evidence="4 6" id="KW-1133">Transmembrane helix</keyword>
<reference evidence="7" key="1">
    <citation type="journal article" date="2023" name="IScience">
        <title>Live-bearing cockroach genome reveals convergent evolutionary mechanisms linked to viviparity in insects and beyond.</title>
        <authorList>
            <person name="Fouks B."/>
            <person name="Harrison M.C."/>
            <person name="Mikhailova A.A."/>
            <person name="Marchal E."/>
            <person name="English S."/>
            <person name="Carruthers M."/>
            <person name="Jennings E.C."/>
            <person name="Chiamaka E.L."/>
            <person name="Frigard R.A."/>
            <person name="Pippel M."/>
            <person name="Attardo G.M."/>
            <person name="Benoit J.B."/>
            <person name="Bornberg-Bauer E."/>
            <person name="Tobe S.S."/>
        </authorList>
    </citation>
    <scope>NUCLEOTIDE SEQUENCE</scope>
    <source>
        <strain evidence="7">Stay&amp;Tobe</strain>
    </source>
</reference>
<sequence>ALIEQVSYGPFAVASFFFGMSLLEGRSVAEGINEVKRKFWQTYQVAICISPVVQTVNFSLVPEPNRVIFIGLCTMIWTCFLASMKQLDSETQSDTFSQIRHQKTVFRSQQLASKLHNSLRKELVRFLMLTGHTYPLIRGVAMYAVTWPTSNLCQQAITGREKFDFREAFRYSLFGALYVAPTLYGWIKFSGVLWPHMNLKIAVTKALIEQVSYGPIAVASFFFGMSLLEGRSVAEGINEVKTKFWQTYQVGFCVWPVVQTVNFSLVPEPNRVIFVGLCSMIWTCFLAFMKQLDSKTCVANYQRQKRSISQ</sequence>
<comment type="caution">
    <text evidence="7">The sequence shown here is derived from an EMBL/GenBank/DDBJ whole genome shotgun (WGS) entry which is preliminary data.</text>
</comment>